<comment type="cofactor">
    <cofactor evidence="1">
        <name>pyridoxal 5'-phosphate</name>
        <dbReference type="ChEBI" id="CHEBI:597326"/>
    </cofactor>
</comment>
<dbReference type="PANTHER" id="PTHR48097:SF9">
    <property type="entry name" value="L-THREONINE ALDOLASE"/>
    <property type="match status" value="1"/>
</dbReference>
<evidence type="ECO:0000256" key="1">
    <source>
        <dbReference type="ARBA" id="ARBA00001933"/>
    </source>
</evidence>
<comment type="caution">
    <text evidence="5">The sequence shown here is derived from an EMBL/GenBank/DDBJ whole genome shotgun (WGS) entry which is preliminary data.</text>
</comment>
<dbReference type="GO" id="GO:0006567">
    <property type="term" value="P:L-threonine catabolic process"/>
    <property type="evidence" value="ECO:0007669"/>
    <property type="project" value="TreeGrafter"/>
</dbReference>
<keyword evidence="5" id="KW-0032">Aminotransferase</keyword>
<keyword evidence="3" id="KW-0663">Pyridoxal phosphate</keyword>
<evidence type="ECO:0000259" key="4">
    <source>
        <dbReference type="Pfam" id="PF01212"/>
    </source>
</evidence>
<gene>
    <name evidence="5" type="ORF">HH304_05730</name>
</gene>
<organism evidence="5 6">
    <name type="scientific">Marinigracilibium pacificum</name>
    <dbReference type="NCBI Taxonomy" id="2729599"/>
    <lineage>
        <taxon>Bacteria</taxon>
        <taxon>Pseudomonadati</taxon>
        <taxon>Bacteroidota</taxon>
        <taxon>Cytophagia</taxon>
        <taxon>Cytophagales</taxon>
        <taxon>Flammeovirgaceae</taxon>
        <taxon>Marinigracilibium</taxon>
    </lineage>
</organism>
<keyword evidence="5" id="KW-0808">Transferase</keyword>
<dbReference type="InterPro" id="IPR015424">
    <property type="entry name" value="PyrdxlP-dep_Trfase"/>
</dbReference>
<evidence type="ECO:0000313" key="6">
    <source>
        <dbReference type="Proteomes" id="UP000559010"/>
    </source>
</evidence>
<protein>
    <submittedName>
        <fullName evidence="5">Aminotransferase class I/II-fold pyridoxal phosphate-dependent enzyme</fullName>
    </submittedName>
</protein>
<comment type="similarity">
    <text evidence="2">Belongs to the threonine aldolase family.</text>
</comment>
<name>A0A848J3Y7_9BACT</name>
<dbReference type="GO" id="GO:0008483">
    <property type="term" value="F:transaminase activity"/>
    <property type="evidence" value="ECO:0007669"/>
    <property type="project" value="UniProtKB-KW"/>
</dbReference>
<evidence type="ECO:0000256" key="3">
    <source>
        <dbReference type="ARBA" id="ARBA00022898"/>
    </source>
</evidence>
<dbReference type="RefSeq" id="WP_169678868.1">
    <property type="nucleotide sequence ID" value="NZ_JABBNU010000003.1"/>
</dbReference>
<evidence type="ECO:0000313" key="5">
    <source>
        <dbReference type="EMBL" id="NMM47892.1"/>
    </source>
</evidence>
<proteinExistence type="inferred from homology"/>
<dbReference type="SUPFAM" id="SSF53383">
    <property type="entry name" value="PLP-dependent transferases"/>
    <property type="match status" value="1"/>
</dbReference>
<feature type="domain" description="Aromatic amino acid beta-eliminating lyase/threonine aldolase" evidence="4">
    <location>
        <begin position="81"/>
        <end position="331"/>
    </location>
</feature>
<keyword evidence="6" id="KW-1185">Reference proteome</keyword>
<dbReference type="PANTHER" id="PTHR48097">
    <property type="entry name" value="L-THREONINE ALDOLASE-RELATED"/>
    <property type="match status" value="1"/>
</dbReference>
<dbReference type="Gene3D" id="3.40.640.10">
    <property type="entry name" value="Type I PLP-dependent aspartate aminotransferase-like (Major domain)"/>
    <property type="match status" value="1"/>
</dbReference>
<reference evidence="5 6" key="1">
    <citation type="submission" date="2020-04" db="EMBL/GenBank/DDBJ databases">
        <title>Flammeovirgaceae bacterium KN852 isolated from deep sea.</title>
        <authorList>
            <person name="Zhang D.-C."/>
        </authorList>
    </citation>
    <scope>NUCLEOTIDE SEQUENCE [LARGE SCALE GENOMIC DNA]</scope>
    <source>
        <strain evidence="5 6">KN852</strain>
    </source>
</reference>
<dbReference type="AlphaFoldDB" id="A0A848J3Y7"/>
<dbReference type="Pfam" id="PF01212">
    <property type="entry name" value="Beta_elim_lyase"/>
    <property type="match status" value="1"/>
</dbReference>
<accession>A0A848J3Y7</accession>
<dbReference type="InterPro" id="IPR015421">
    <property type="entry name" value="PyrdxlP-dep_Trfase_major"/>
</dbReference>
<dbReference type="GO" id="GO:0008732">
    <property type="term" value="F:L-allo-threonine aldolase activity"/>
    <property type="evidence" value="ECO:0007669"/>
    <property type="project" value="TreeGrafter"/>
</dbReference>
<sequence length="390" mass="43989">MDKNTNRRNFLKTFSLGSLPFILPGTITGNEFLDLNSDKDSKIINFFFDGIYFTPEMYINKLQEINSKLQIKGDTYFQGGITEILEQRFSEITGKEKSIFLPTGTMANQVAIKLLSGNNTKIIVPENSHIFRDEADAAQSVHGKRLIPVGKDKVFFNQSDLEEAINYTLTNEVFQSGMNTVVIENPIRRADSRAIPFEELKKITDYCRNKGYKIHLDGARIHIASAFTGISVKEYSSLFDTVYISLYKYLNAAGGAILSGPAEVIDKVKHQIKIFGGTMYQSWYLTAMANHYLNRLEERWDEVKRRSKLLINELNKINNITASSINNGTNIFDLKLPDKATADKLRAGLAENHSIYLRPADDNGLIKICVNESILEVDTEVIANAFNTEV</sequence>
<dbReference type="GO" id="GO:0006545">
    <property type="term" value="P:glycine biosynthetic process"/>
    <property type="evidence" value="ECO:0007669"/>
    <property type="project" value="TreeGrafter"/>
</dbReference>
<dbReference type="Proteomes" id="UP000559010">
    <property type="component" value="Unassembled WGS sequence"/>
</dbReference>
<dbReference type="EMBL" id="JABBNU010000003">
    <property type="protein sequence ID" value="NMM47892.1"/>
    <property type="molecule type" value="Genomic_DNA"/>
</dbReference>
<dbReference type="GO" id="GO:0005829">
    <property type="term" value="C:cytosol"/>
    <property type="evidence" value="ECO:0007669"/>
    <property type="project" value="TreeGrafter"/>
</dbReference>
<evidence type="ECO:0000256" key="2">
    <source>
        <dbReference type="ARBA" id="ARBA00006966"/>
    </source>
</evidence>
<dbReference type="InterPro" id="IPR001597">
    <property type="entry name" value="ArAA_b-elim_lyase/Thr_aldolase"/>
</dbReference>